<dbReference type="PROSITE" id="PS00101">
    <property type="entry name" value="HEXAPEP_TRANSFERASES"/>
    <property type="match status" value="1"/>
</dbReference>
<dbReference type="InterPro" id="IPR027417">
    <property type="entry name" value="P-loop_NTPase"/>
</dbReference>
<reference evidence="7 8" key="1">
    <citation type="submission" date="2014-07" db="EMBL/GenBank/DDBJ databases">
        <title>Methanogenic archaea and the global carbon cycle.</title>
        <authorList>
            <person name="Henriksen J.R."/>
            <person name="Luke J."/>
            <person name="Reinhart S."/>
            <person name="Benedict M.N."/>
            <person name="Youngblut N.D."/>
            <person name="Metcalf M.E."/>
            <person name="Whitaker R.J."/>
            <person name="Metcalf W.W."/>
        </authorList>
    </citation>
    <scope>NUCLEOTIDE SEQUENCE [LARGE SCALE GENOMIC DNA]</scope>
    <source>
        <strain evidence="7 8">WWM610</strain>
    </source>
</reference>
<dbReference type="Proteomes" id="UP000033058">
    <property type="component" value="Chromosome"/>
</dbReference>
<evidence type="ECO:0000256" key="1">
    <source>
        <dbReference type="ARBA" id="ARBA00005417"/>
    </source>
</evidence>
<dbReference type="GeneID" id="24852185"/>
<keyword evidence="3" id="KW-0808">Transferase</keyword>
<protein>
    <submittedName>
        <fullName evidence="7">Teichoic acid export ATP-binding protein TagH</fullName>
        <ecNumber evidence="7">3.6.3.40</ecNumber>
    </submittedName>
</protein>
<dbReference type="InterPro" id="IPR050683">
    <property type="entry name" value="Bact_Polysacc_Export_ATP-bd"/>
</dbReference>
<dbReference type="CDD" id="cd03220">
    <property type="entry name" value="ABC_KpsT_Wzt"/>
    <property type="match status" value="1"/>
</dbReference>
<name>A0A0E3Q020_METMZ</name>
<dbReference type="GO" id="GO:0140359">
    <property type="term" value="F:ABC-type transporter activity"/>
    <property type="evidence" value="ECO:0007669"/>
    <property type="project" value="InterPro"/>
</dbReference>
<dbReference type="EC" id="3.6.3.40" evidence="7"/>
<dbReference type="Pfam" id="PF00132">
    <property type="entry name" value="Hexapep"/>
    <property type="match status" value="1"/>
</dbReference>
<dbReference type="InterPro" id="IPR001451">
    <property type="entry name" value="Hexapep"/>
</dbReference>
<dbReference type="InterPro" id="IPR018357">
    <property type="entry name" value="Hexapep_transf_CS"/>
</dbReference>
<dbReference type="GO" id="GO:0016020">
    <property type="term" value="C:membrane"/>
    <property type="evidence" value="ECO:0007669"/>
    <property type="project" value="InterPro"/>
</dbReference>
<dbReference type="EMBL" id="CP009509">
    <property type="protein sequence ID" value="AKB41422.1"/>
    <property type="molecule type" value="Genomic_DNA"/>
</dbReference>
<dbReference type="GO" id="GO:0016887">
    <property type="term" value="F:ATP hydrolysis activity"/>
    <property type="evidence" value="ECO:0007669"/>
    <property type="project" value="InterPro"/>
</dbReference>
<dbReference type="SMART" id="SM00382">
    <property type="entry name" value="AAA"/>
    <property type="match status" value="1"/>
</dbReference>
<accession>A0A0E3Q020</accession>
<dbReference type="SUPFAM" id="SSF52540">
    <property type="entry name" value="P-loop containing nucleoside triphosphate hydrolases"/>
    <property type="match status" value="1"/>
</dbReference>
<evidence type="ECO:0000256" key="2">
    <source>
        <dbReference type="ARBA" id="ARBA00022448"/>
    </source>
</evidence>
<sequence>MQGLNFGSNMKEKNEEEYAIEVNNVSKSFRIPHEKRVTVYDNLVGCVTGKSYSYEAFEALKDVSFNVKKGETFGIIGRNGSGKSTMLKILANVLTPDNGYVITKNKIAPFLELGVGFQPELTAIENVYLYGAIMGLKRAEMDTKIDYILEFSELEKFKDTKLKNFSSGMYARLAFSTAISTDPDILLIDEALSVGDEAFQKKCAEWIENIKNKGRTIVFVSHDLNSVKNLCSRCLLLNDGKVSCMADTETVIAAYRKIMNTSENEIETAHVPSNDETDILHIEETAGPREIPEQTETAEPIEVKNCMQHIENLQAVKVNETTEISYNNLLSSNVHIGEYTYGNPQIFIWTDRYHVHIGKFCSIDDNVKILVDGDHRLDWISTFPFGHIIPSIRKNIDHHKGKGDVVIGSDVFIGYGSIIHSGVKIGDGAVVGAGSVVTEDVDNYEIVAGNPARHVKYRFSKEQIEKLMRIKWWDWDIKKISENIELFESQDINLFISKFIKGSGRCNA</sequence>
<dbReference type="PATRIC" id="fig|1434117.4.peg.3100"/>
<dbReference type="PROSITE" id="PS50893">
    <property type="entry name" value="ABC_TRANSPORTER_2"/>
    <property type="match status" value="1"/>
</dbReference>
<evidence type="ECO:0000256" key="4">
    <source>
        <dbReference type="ARBA" id="ARBA00022741"/>
    </source>
</evidence>
<dbReference type="Gene3D" id="2.160.10.10">
    <property type="entry name" value="Hexapeptide repeat proteins"/>
    <property type="match status" value="1"/>
</dbReference>
<keyword evidence="2" id="KW-0813">Transport</keyword>
<keyword evidence="5 7" id="KW-0067">ATP-binding</keyword>
<comment type="similarity">
    <text evidence="1">Belongs to the ABC transporter superfamily.</text>
</comment>
<dbReference type="HOGENOM" id="CLU_544703_0_0_2"/>
<dbReference type="PANTHER" id="PTHR46743">
    <property type="entry name" value="TEICHOIC ACIDS EXPORT ATP-BINDING PROTEIN TAGH"/>
    <property type="match status" value="1"/>
</dbReference>
<evidence type="ECO:0000313" key="7">
    <source>
        <dbReference type="EMBL" id="AKB41422.1"/>
    </source>
</evidence>
<dbReference type="RefSeq" id="WP_048040177.1">
    <property type="nucleotide sequence ID" value="NZ_CP009509.1"/>
</dbReference>
<dbReference type="InterPro" id="IPR015860">
    <property type="entry name" value="ABC_transpr_TagH-like"/>
</dbReference>
<dbReference type="InterPro" id="IPR003439">
    <property type="entry name" value="ABC_transporter-like_ATP-bd"/>
</dbReference>
<dbReference type="AlphaFoldDB" id="A0A0E3Q020"/>
<evidence type="ECO:0000256" key="3">
    <source>
        <dbReference type="ARBA" id="ARBA00022679"/>
    </source>
</evidence>
<gene>
    <name evidence="7" type="ORF">MSMAW_2431</name>
</gene>
<evidence type="ECO:0000259" key="6">
    <source>
        <dbReference type="PROSITE" id="PS50893"/>
    </source>
</evidence>
<evidence type="ECO:0000313" key="8">
    <source>
        <dbReference type="Proteomes" id="UP000033058"/>
    </source>
</evidence>
<dbReference type="Gene3D" id="3.40.50.300">
    <property type="entry name" value="P-loop containing nucleotide triphosphate hydrolases"/>
    <property type="match status" value="1"/>
</dbReference>
<proteinExistence type="inferred from homology"/>
<dbReference type="SUPFAM" id="SSF51161">
    <property type="entry name" value="Trimeric LpxA-like enzymes"/>
    <property type="match status" value="1"/>
</dbReference>
<feature type="domain" description="ABC transporter" evidence="6">
    <location>
        <begin position="20"/>
        <end position="264"/>
    </location>
</feature>
<keyword evidence="4" id="KW-0547">Nucleotide-binding</keyword>
<dbReference type="Pfam" id="PF00005">
    <property type="entry name" value="ABC_tran"/>
    <property type="match status" value="1"/>
</dbReference>
<dbReference type="CDD" id="cd03349">
    <property type="entry name" value="LbH_XAT"/>
    <property type="match status" value="1"/>
</dbReference>
<organism evidence="7 8">
    <name type="scientific">Methanosarcina mazei WWM610</name>
    <dbReference type="NCBI Taxonomy" id="1434117"/>
    <lineage>
        <taxon>Archaea</taxon>
        <taxon>Methanobacteriati</taxon>
        <taxon>Methanobacteriota</taxon>
        <taxon>Stenosarchaea group</taxon>
        <taxon>Methanomicrobia</taxon>
        <taxon>Methanosarcinales</taxon>
        <taxon>Methanosarcinaceae</taxon>
        <taxon>Methanosarcina</taxon>
    </lineage>
</organism>
<dbReference type="InterPro" id="IPR003593">
    <property type="entry name" value="AAA+_ATPase"/>
</dbReference>
<evidence type="ECO:0000256" key="5">
    <source>
        <dbReference type="ARBA" id="ARBA00022840"/>
    </source>
</evidence>
<dbReference type="InterPro" id="IPR011004">
    <property type="entry name" value="Trimer_LpxA-like_sf"/>
</dbReference>
<keyword evidence="7" id="KW-0378">Hydrolase</keyword>
<dbReference type="GO" id="GO:0005524">
    <property type="term" value="F:ATP binding"/>
    <property type="evidence" value="ECO:0007669"/>
    <property type="project" value="UniProtKB-KW"/>
</dbReference>
<dbReference type="GO" id="GO:0016740">
    <property type="term" value="F:transferase activity"/>
    <property type="evidence" value="ECO:0007669"/>
    <property type="project" value="UniProtKB-KW"/>
</dbReference>
<dbReference type="PANTHER" id="PTHR46743:SF2">
    <property type="entry name" value="TEICHOIC ACIDS EXPORT ATP-BINDING PROTEIN TAGH"/>
    <property type="match status" value="1"/>
</dbReference>